<organism evidence="2 3">
    <name type="scientific">Phenylobacterium ferrooxidans</name>
    <dbReference type="NCBI Taxonomy" id="2982689"/>
    <lineage>
        <taxon>Bacteria</taxon>
        <taxon>Pseudomonadati</taxon>
        <taxon>Pseudomonadota</taxon>
        <taxon>Alphaproteobacteria</taxon>
        <taxon>Caulobacterales</taxon>
        <taxon>Caulobacteraceae</taxon>
        <taxon>Phenylobacterium</taxon>
    </lineage>
</organism>
<evidence type="ECO:0008006" key="4">
    <source>
        <dbReference type="Google" id="ProtNLM"/>
    </source>
</evidence>
<feature type="compositionally biased region" description="Low complexity" evidence="1">
    <location>
        <begin position="26"/>
        <end position="35"/>
    </location>
</feature>
<gene>
    <name evidence="2" type="ORF">OCL97_02860</name>
</gene>
<accession>A0ABW6CQ14</accession>
<dbReference type="EMBL" id="JAOTJD010000003">
    <property type="protein sequence ID" value="MFD3262903.1"/>
    <property type="molecule type" value="Genomic_DNA"/>
</dbReference>
<name>A0ABW6CQ14_9CAUL</name>
<dbReference type="RefSeq" id="WP_377367430.1">
    <property type="nucleotide sequence ID" value="NZ_JAOTJD010000003.1"/>
</dbReference>
<evidence type="ECO:0000256" key="1">
    <source>
        <dbReference type="SAM" id="MobiDB-lite"/>
    </source>
</evidence>
<evidence type="ECO:0000313" key="3">
    <source>
        <dbReference type="Proteomes" id="UP001598130"/>
    </source>
</evidence>
<sequence>MARMPSGEPRSVPDINDEDYDEMIRRQAANNARAAGEPVKQAGAGGRIGHPGELESLIPVWGSGREALADFEDGDYVGAGLNGALAASDLFLAGSLLKGAAKGGVFVAAKATKRAAPYGWDGNVRKWMGKKRYLAPYQHGHHWALSRNEGIGRYVPAAIKNQPWNIKPMPSPKVHGRIHGPYAGKKQFNPAQRYWYGTPAWSKVGTVSAAGHPTVAAKEKGEGGR</sequence>
<feature type="region of interest" description="Disordered" evidence="1">
    <location>
        <begin position="1"/>
        <end position="48"/>
    </location>
</feature>
<proteinExistence type="predicted"/>
<comment type="caution">
    <text evidence="2">The sequence shown here is derived from an EMBL/GenBank/DDBJ whole genome shotgun (WGS) entry which is preliminary data.</text>
</comment>
<protein>
    <recommendedName>
        <fullName evidence="4">Bacterial toxin 24 domain-containing protein</fullName>
    </recommendedName>
</protein>
<evidence type="ECO:0000313" key="2">
    <source>
        <dbReference type="EMBL" id="MFD3262903.1"/>
    </source>
</evidence>
<reference evidence="2 3" key="1">
    <citation type="submission" date="2022-09" db="EMBL/GenBank/DDBJ databases">
        <title>New species of Phenylobacterium.</title>
        <authorList>
            <person name="Mieszkin S."/>
        </authorList>
    </citation>
    <scope>NUCLEOTIDE SEQUENCE [LARGE SCALE GENOMIC DNA]</scope>
    <source>
        <strain evidence="2 3">HK31-G</strain>
    </source>
</reference>
<dbReference type="Proteomes" id="UP001598130">
    <property type="component" value="Unassembled WGS sequence"/>
</dbReference>
<keyword evidence="3" id="KW-1185">Reference proteome</keyword>